<keyword evidence="1" id="KW-1133">Transmembrane helix</keyword>
<feature type="transmembrane region" description="Helical" evidence="1">
    <location>
        <begin position="266"/>
        <end position="288"/>
    </location>
</feature>
<dbReference type="EMBL" id="VUMT01000001">
    <property type="protein sequence ID" value="MSS62410.1"/>
    <property type="molecule type" value="Genomic_DNA"/>
</dbReference>
<reference evidence="2 3" key="1">
    <citation type="submission" date="2019-08" db="EMBL/GenBank/DDBJ databases">
        <title>In-depth cultivation of the pig gut microbiome towards novel bacterial diversity and tailored functional studies.</title>
        <authorList>
            <person name="Wylensek D."/>
            <person name="Hitch T.C.A."/>
            <person name="Clavel T."/>
        </authorList>
    </citation>
    <scope>NUCLEOTIDE SEQUENCE [LARGE SCALE GENOMIC DNA]</scope>
    <source>
        <strain evidence="2 3">WCA-693-APC-MOT-I</strain>
    </source>
</reference>
<dbReference type="AlphaFoldDB" id="A0A6L5XUB9"/>
<evidence type="ECO:0000313" key="2">
    <source>
        <dbReference type="EMBL" id="MSS62410.1"/>
    </source>
</evidence>
<keyword evidence="1" id="KW-0472">Membrane</keyword>
<comment type="caution">
    <text evidence="2">The sequence shown here is derived from an EMBL/GenBank/DDBJ whole genome shotgun (WGS) entry which is preliminary data.</text>
</comment>
<evidence type="ECO:0000256" key="1">
    <source>
        <dbReference type="SAM" id="Phobius"/>
    </source>
</evidence>
<organism evidence="2 3">
    <name type="scientific">Velocimicrobium porci</name>
    <dbReference type="NCBI Taxonomy" id="2606634"/>
    <lineage>
        <taxon>Bacteria</taxon>
        <taxon>Bacillati</taxon>
        <taxon>Bacillota</taxon>
        <taxon>Clostridia</taxon>
        <taxon>Lachnospirales</taxon>
        <taxon>Lachnospiraceae</taxon>
        <taxon>Velocimicrobium</taxon>
    </lineage>
</organism>
<proteinExistence type="predicted"/>
<protein>
    <submittedName>
        <fullName evidence="2">Uncharacterized protein</fullName>
    </submittedName>
</protein>
<sequence length="378" mass="43624">MVHLILKNYRMNLVTNTILFILLANILLEINLAFSSALQTNAINSYIQQYPENTYYLSGAVSYYTGNNSSGFIENLLQELKNIEGVKEIGYNIQNQLILNKAGQSGKKITTVYLNDAMQKIVYSLKKGTWFSKYPDRNEVIIGGKIAKKYKVNQMIEVKTESGQLRKMKVIGILQEPERVMLLDWMGERGTYQDSMVFRENIILTVDDSLVLGKSEIFSPCSLVIMLQKNVNKQTIQSLIQYGNLISFDEMKKNSREETKQEYQHIISIQVLYVCIVILGMVSAMFIYSKNNRQLFSIYQLLGMQKKQFYQIEFGEISFIILFSIFVVIISFIGLPNIHIITAYKWTKINSFVTLIYGCFLELCGFGFTRYFLKKDEL</sequence>
<accession>A0A6L5XUB9</accession>
<name>A0A6L5XUB9_9FIRM</name>
<gene>
    <name evidence="2" type="ORF">FYJ58_00695</name>
</gene>
<dbReference type="Proteomes" id="UP000482209">
    <property type="component" value="Unassembled WGS sequence"/>
</dbReference>
<keyword evidence="1" id="KW-0812">Transmembrane</keyword>
<dbReference type="RefSeq" id="WP_154515735.1">
    <property type="nucleotide sequence ID" value="NZ_VUMT01000001.1"/>
</dbReference>
<feature type="transmembrane region" description="Helical" evidence="1">
    <location>
        <begin position="309"/>
        <end position="335"/>
    </location>
</feature>
<feature type="transmembrane region" description="Helical" evidence="1">
    <location>
        <begin position="355"/>
        <end position="373"/>
    </location>
</feature>
<keyword evidence="3" id="KW-1185">Reference proteome</keyword>
<evidence type="ECO:0000313" key="3">
    <source>
        <dbReference type="Proteomes" id="UP000482209"/>
    </source>
</evidence>